<evidence type="ECO:0000313" key="11">
    <source>
        <dbReference type="EMBL" id="KAK2141052.1"/>
    </source>
</evidence>
<dbReference type="GO" id="GO:0005739">
    <property type="term" value="C:mitochondrion"/>
    <property type="evidence" value="ECO:0007669"/>
    <property type="project" value="TreeGrafter"/>
</dbReference>
<dbReference type="FunFam" id="3.40.50.10380:FF:000028">
    <property type="entry name" value="NADP-dependent malic enzyme 4 chloroplastic"/>
    <property type="match status" value="1"/>
</dbReference>
<dbReference type="Gene3D" id="3.40.50.10380">
    <property type="entry name" value="Malic enzyme, N-terminal domain"/>
    <property type="match status" value="1"/>
</dbReference>
<dbReference type="GO" id="GO:0046872">
    <property type="term" value="F:metal ion binding"/>
    <property type="evidence" value="ECO:0007669"/>
    <property type="project" value="UniProtKB-KW"/>
</dbReference>
<evidence type="ECO:0000313" key="12">
    <source>
        <dbReference type="Proteomes" id="UP001208570"/>
    </source>
</evidence>
<dbReference type="Pfam" id="PF00390">
    <property type="entry name" value="malic"/>
    <property type="match status" value="1"/>
</dbReference>
<feature type="binding site" evidence="6">
    <location>
        <position position="167"/>
    </location>
    <ligand>
        <name>(S)-malate</name>
        <dbReference type="ChEBI" id="CHEBI:15589"/>
    </ligand>
</feature>
<sequence length="613" mass="68004">MDLRLNSNGVNGTPKMVKSSSMKFINGETIDHPLAKSSNNNSYSSAKGISVVRNPGHNKGLAFTLRERQLLGIHGLLPPSVLTQDEQVYVVMQNFYRWDNDLDRYIYIIGLQDRNEKLFYRVVTENVELMMPIIYTPTVGLACQKYGLIYRKPRNFLDFYCWKDGERILGLGDLGSYGMGIPVGKLSLYTACAGVQPHQCLPVTLDVGTNNEALLKDPLYIGLRQKRITGPEYDDFIDEFMRAVVQKYGQNTLVQFEDFGNHNAFRFLDKYKGLYCTFNDDIQGTASVTLAGLIASTRVTGKSLCQGTYLFQGAGEAAIGIASLLVMAMEEEGVSTEDAHSRIWMVDSRGLLVKNRPKGGISPQKVPFAREHAPVDTLEEAINILKPTCIIGVAAIPGAFTEQIIRNMAKFNERPVIFSLSNPTSKAECTAEQAYTLTEGRCVFASGSPFKSVQLNGKTFHPGQGNNAYIFPGVALGVILCGVRHINNAIFLKSAQPYQFEPEGTLQDEDDSDESSKKALGELGTLIAVYALASMVTKENLDEGRLYPPLSKICDVSNKIAIKIAEYTYANKMASHYPEPEDKEQFITSQLYSTDYESFVPDVYDWPDVKGQL</sequence>
<organism evidence="11 12">
    <name type="scientific">Paralvinella palmiformis</name>
    <dbReference type="NCBI Taxonomy" id="53620"/>
    <lineage>
        <taxon>Eukaryota</taxon>
        <taxon>Metazoa</taxon>
        <taxon>Spiralia</taxon>
        <taxon>Lophotrochozoa</taxon>
        <taxon>Annelida</taxon>
        <taxon>Polychaeta</taxon>
        <taxon>Sedentaria</taxon>
        <taxon>Canalipalpata</taxon>
        <taxon>Terebellida</taxon>
        <taxon>Terebelliformia</taxon>
        <taxon>Alvinellidae</taxon>
        <taxon>Paralvinella</taxon>
    </lineage>
</organism>
<proteinExistence type="inferred from homology"/>
<evidence type="ECO:0000256" key="8">
    <source>
        <dbReference type="RuleBase" id="RU003426"/>
    </source>
</evidence>
<dbReference type="InterPro" id="IPR046346">
    <property type="entry name" value="Aminoacid_DH-like_N_sf"/>
</dbReference>
<dbReference type="GO" id="GO:0006108">
    <property type="term" value="P:malate metabolic process"/>
    <property type="evidence" value="ECO:0007669"/>
    <property type="project" value="TreeGrafter"/>
</dbReference>
<dbReference type="EMBL" id="JAODUP010001172">
    <property type="protein sequence ID" value="KAK2141052.1"/>
    <property type="molecule type" value="Genomic_DNA"/>
</dbReference>
<dbReference type="PRINTS" id="PR00072">
    <property type="entry name" value="MALOXRDTASE"/>
</dbReference>
<comment type="caution">
    <text evidence="11">The sequence shown here is derived from an EMBL/GenBank/DDBJ whole genome shotgun (WGS) entry which is preliminary data.</text>
</comment>
<feature type="domain" description="Malic enzyme NAD-binding" evidence="9">
    <location>
        <begin position="282"/>
        <end position="569"/>
    </location>
</feature>
<evidence type="ECO:0000256" key="5">
    <source>
        <dbReference type="PIRSR" id="PIRSR000106-1"/>
    </source>
</evidence>
<comment type="cofactor">
    <cofactor evidence="1">
        <name>Mn(2+)</name>
        <dbReference type="ChEBI" id="CHEBI:29035"/>
    </cofactor>
</comment>
<dbReference type="InterPro" id="IPR036291">
    <property type="entry name" value="NAD(P)-bd_dom_sf"/>
</dbReference>
<dbReference type="SMART" id="SM00919">
    <property type="entry name" value="Malic_M"/>
    <property type="match status" value="1"/>
</dbReference>
<name>A0AAD9MPC6_9ANNE</name>
<evidence type="ECO:0000256" key="4">
    <source>
        <dbReference type="ARBA" id="ARBA00023002"/>
    </source>
</evidence>
<keyword evidence="4 8" id="KW-0560">Oxidoreductase</keyword>
<dbReference type="FunFam" id="3.40.50.720:FF:000060">
    <property type="entry name" value="Malic enzyme"/>
    <property type="match status" value="1"/>
</dbReference>
<evidence type="ECO:0000256" key="6">
    <source>
        <dbReference type="PIRSR" id="PIRSR000106-2"/>
    </source>
</evidence>
<comment type="similarity">
    <text evidence="2 8">Belongs to the malic enzymes family.</text>
</comment>
<dbReference type="PROSITE" id="PS00331">
    <property type="entry name" value="MALIC_ENZYMES"/>
    <property type="match status" value="1"/>
</dbReference>
<feature type="binding site" evidence="6">
    <location>
        <position position="466"/>
    </location>
    <ligand>
        <name>(S)-malate</name>
        <dbReference type="ChEBI" id="CHEBI:15589"/>
    </ligand>
</feature>
<accession>A0AAD9MPC6</accession>
<evidence type="ECO:0000259" key="10">
    <source>
        <dbReference type="SMART" id="SM01274"/>
    </source>
</evidence>
<dbReference type="InterPro" id="IPR001891">
    <property type="entry name" value="Malic_OxRdtase"/>
</dbReference>
<evidence type="ECO:0000256" key="1">
    <source>
        <dbReference type="ARBA" id="ARBA00001936"/>
    </source>
</evidence>
<dbReference type="Pfam" id="PF03949">
    <property type="entry name" value="Malic_M"/>
    <property type="match status" value="2"/>
</dbReference>
<feature type="binding site" evidence="7">
    <location>
        <position position="258"/>
    </location>
    <ligand>
        <name>a divalent metal cation</name>
        <dbReference type="ChEBI" id="CHEBI:60240"/>
    </ligand>
</feature>
<dbReference type="InterPro" id="IPR012302">
    <property type="entry name" value="Malic_NAD-bd"/>
</dbReference>
<dbReference type="InterPro" id="IPR012301">
    <property type="entry name" value="Malic_N_dom"/>
</dbReference>
<dbReference type="CDD" id="cd05312">
    <property type="entry name" value="NAD_bind_1_malic_enz"/>
    <property type="match status" value="1"/>
</dbReference>
<comment type="cofactor">
    <cofactor evidence="7">
        <name>Mg(2+)</name>
        <dbReference type="ChEBI" id="CHEBI:18420"/>
    </cofactor>
    <cofactor evidence="7">
        <name>Mn(2+)</name>
        <dbReference type="ChEBI" id="CHEBI:29035"/>
    </cofactor>
    <text evidence="7">Divalent metal cations. Prefers magnesium or manganese.</text>
</comment>
<feature type="active site" description="Proton acceptor" evidence="5">
    <location>
        <position position="185"/>
    </location>
</feature>
<dbReference type="GO" id="GO:0051287">
    <property type="term" value="F:NAD binding"/>
    <property type="evidence" value="ECO:0007669"/>
    <property type="project" value="InterPro"/>
</dbReference>
<dbReference type="PANTHER" id="PTHR23406:SF90">
    <property type="entry name" value="MALIC ENZYME-RELATED"/>
    <property type="match status" value="1"/>
</dbReference>
<feature type="binding site" evidence="6">
    <location>
        <position position="422"/>
    </location>
    <ligand>
        <name>(S)-malate</name>
        <dbReference type="ChEBI" id="CHEBI:15589"/>
    </ligand>
</feature>
<dbReference type="InterPro" id="IPR015884">
    <property type="entry name" value="Malic_enzyme_CS"/>
</dbReference>
<dbReference type="GO" id="GO:0004473">
    <property type="term" value="F:malate dehydrogenase (decarboxylating) (NADP+) activity"/>
    <property type="evidence" value="ECO:0007669"/>
    <property type="project" value="TreeGrafter"/>
</dbReference>
<dbReference type="SUPFAM" id="SSF51735">
    <property type="entry name" value="NAD(P)-binding Rossmann-fold domains"/>
    <property type="match status" value="2"/>
</dbReference>
<dbReference type="Gene3D" id="1.20.1370.30">
    <property type="match status" value="1"/>
</dbReference>
<dbReference type="SMART" id="SM01274">
    <property type="entry name" value="malic"/>
    <property type="match status" value="1"/>
</dbReference>
<keyword evidence="12" id="KW-1185">Reference proteome</keyword>
<evidence type="ECO:0000256" key="7">
    <source>
        <dbReference type="PIRSR" id="PIRSR000106-3"/>
    </source>
</evidence>
<feature type="binding site" evidence="7">
    <location>
        <position position="257"/>
    </location>
    <ligand>
        <name>a divalent metal cation</name>
        <dbReference type="ChEBI" id="CHEBI:60240"/>
    </ligand>
</feature>
<protein>
    <recommendedName>
        <fullName evidence="8">Malic enzyme</fullName>
    </recommendedName>
</protein>
<feature type="domain" description="Malic enzyme N-terminal" evidence="10">
    <location>
        <begin position="112"/>
        <end position="272"/>
    </location>
</feature>
<dbReference type="SUPFAM" id="SSF53223">
    <property type="entry name" value="Aminoacid dehydrogenase-like, N-terminal domain"/>
    <property type="match status" value="1"/>
</dbReference>
<dbReference type="Gene3D" id="3.40.50.720">
    <property type="entry name" value="NAD(P)-binding Rossmann-like Domain"/>
    <property type="match status" value="1"/>
</dbReference>
<evidence type="ECO:0000256" key="3">
    <source>
        <dbReference type="ARBA" id="ARBA00022723"/>
    </source>
</evidence>
<feature type="active site" description="Proton donor" evidence="5">
    <location>
        <position position="135"/>
    </location>
</feature>
<reference evidence="11" key="1">
    <citation type="journal article" date="2023" name="Mol. Biol. Evol.">
        <title>Third-Generation Sequencing Reveals the Adaptive Role of the Epigenome in Three Deep-Sea Polychaetes.</title>
        <authorList>
            <person name="Perez M."/>
            <person name="Aroh O."/>
            <person name="Sun Y."/>
            <person name="Lan Y."/>
            <person name="Juniper S.K."/>
            <person name="Young C.R."/>
            <person name="Angers B."/>
            <person name="Qian P.Y."/>
        </authorList>
    </citation>
    <scope>NUCLEOTIDE SEQUENCE</scope>
    <source>
        <strain evidence="11">P08H-3</strain>
    </source>
</reference>
<evidence type="ECO:0000256" key="2">
    <source>
        <dbReference type="ARBA" id="ARBA00008785"/>
    </source>
</evidence>
<dbReference type="InterPro" id="IPR037062">
    <property type="entry name" value="Malic_N_dom_sf"/>
</dbReference>
<dbReference type="AlphaFoldDB" id="A0AAD9MPC6"/>
<evidence type="ECO:0000259" key="9">
    <source>
        <dbReference type="SMART" id="SM00919"/>
    </source>
</evidence>
<dbReference type="NCBIfam" id="NF010052">
    <property type="entry name" value="PRK13529.1"/>
    <property type="match status" value="1"/>
</dbReference>
<dbReference type="PIRSF" id="PIRSF000106">
    <property type="entry name" value="ME"/>
    <property type="match status" value="1"/>
</dbReference>
<gene>
    <name evidence="11" type="ORF">LSH36_1170g00009</name>
</gene>
<feature type="binding site" evidence="7">
    <location>
        <position position="281"/>
    </location>
    <ligand>
        <name>a divalent metal cation</name>
        <dbReference type="ChEBI" id="CHEBI:60240"/>
    </ligand>
</feature>
<keyword evidence="3 7" id="KW-0479">Metal-binding</keyword>
<dbReference type="PANTHER" id="PTHR23406">
    <property type="entry name" value="MALIC ENZYME-RELATED"/>
    <property type="match status" value="1"/>
</dbReference>
<dbReference type="Proteomes" id="UP001208570">
    <property type="component" value="Unassembled WGS sequence"/>
</dbReference>